<dbReference type="InterPro" id="IPR012910">
    <property type="entry name" value="Plug_dom"/>
</dbReference>
<dbReference type="Gene3D" id="2.40.170.20">
    <property type="entry name" value="TonB-dependent receptor, beta-barrel domain"/>
    <property type="match status" value="1"/>
</dbReference>
<dbReference type="InterPro" id="IPR008969">
    <property type="entry name" value="CarboxyPept-like_regulatory"/>
</dbReference>
<name>A0A1V9G710_9BACT</name>
<evidence type="ECO:0000256" key="6">
    <source>
        <dbReference type="ARBA" id="ARBA00023237"/>
    </source>
</evidence>
<evidence type="ECO:0000256" key="5">
    <source>
        <dbReference type="ARBA" id="ARBA00023136"/>
    </source>
</evidence>
<comment type="caution">
    <text evidence="10">The sequence shown here is derived from an EMBL/GenBank/DDBJ whole genome shotgun (WGS) entry which is preliminary data.</text>
</comment>
<accession>A0A1V9G710</accession>
<dbReference type="EMBL" id="LVYD01000002">
    <property type="protein sequence ID" value="OQP66429.1"/>
    <property type="molecule type" value="Genomic_DNA"/>
</dbReference>
<evidence type="ECO:0000313" key="11">
    <source>
        <dbReference type="Proteomes" id="UP000192796"/>
    </source>
</evidence>
<proteinExistence type="inferred from homology"/>
<feature type="signal peptide" evidence="8">
    <location>
        <begin position="1"/>
        <end position="25"/>
    </location>
</feature>
<feature type="domain" description="TonB-dependent receptor plug" evidence="9">
    <location>
        <begin position="119"/>
        <end position="233"/>
    </location>
</feature>
<evidence type="ECO:0000259" key="9">
    <source>
        <dbReference type="Pfam" id="PF07715"/>
    </source>
</evidence>
<evidence type="ECO:0000256" key="8">
    <source>
        <dbReference type="SAM" id="SignalP"/>
    </source>
</evidence>
<evidence type="ECO:0000256" key="4">
    <source>
        <dbReference type="ARBA" id="ARBA00022692"/>
    </source>
</evidence>
<protein>
    <recommendedName>
        <fullName evidence="9">TonB-dependent receptor plug domain-containing protein</fullName>
    </recommendedName>
</protein>
<dbReference type="NCBIfam" id="TIGR04056">
    <property type="entry name" value="OMP_RagA_SusC"/>
    <property type="match status" value="1"/>
</dbReference>
<keyword evidence="2 7" id="KW-0813">Transport</keyword>
<comment type="subcellular location">
    <subcellularLocation>
        <location evidence="1 7">Cell outer membrane</location>
        <topology evidence="1 7">Multi-pass membrane protein</topology>
    </subcellularLocation>
</comment>
<dbReference type="SUPFAM" id="SSF49464">
    <property type="entry name" value="Carboxypeptidase regulatory domain-like"/>
    <property type="match status" value="1"/>
</dbReference>
<dbReference type="SUPFAM" id="SSF56935">
    <property type="entry name" value="Porins"/>
    <property type="match status" value="1"/>
</dbReference>
<dbReference type="InterPro" id="IPR023996">
    <property type="entry name" value="TonB-dep_OMP_SusC/RagA"/>
</dbReference>
<keyword evidence="11" id="KW-1185">Reference proteome</keyword>
<dbReference type="OrthoDB" id="9768177at2"/>
<evidence type="ECO:0000256" key="7">
    <source>
        <dbReference type="PROSITE-ProRule" id="PRU01360"/>
    </source>
</evidence>
<dbReference type="NCBIfam" id="TIGR04057">
    <property type="entry name" value="SusC_RagA_signa"/>
    <property type="match status" value="1"/>
</dbReference>
<comment type="similarity">
    <text evidence="7">Belongs to the TonB-dependent receptor family.</text>
</comment>
<dbReference type="AlphaFoldDB" id="A0A1V9G710"/>
<keyword evidence="5 7" id="KW-0472">Membrane</keyword>
<dbReference type="Gene3D" id="2.170.130.10">
    <property type="entry name" value="TonB-dependent receptor, plug domain"/>
    <property type="match status" value="1"/>
</dbReference>
<keyword evidence="4 7" id="KW-0812">Transmembrane</keyword>
<dbReference type="STRING" id="1703345.A3860_13130"/>
<gene>
    <name evidence="10" type="ORF">A3860_13130</name>
</gene>
<keyword evidence="3 7" id="KW-1134">Transmembrane beta strand</keyword>
<dbReference type="Pfam" id="PF13715">
    <property type="entry name" value="CarbopepD_reg_2"/>
    <property type="match status" value="1"/>
</dbReference>
<reference evidence="10 11" key="1">
    <citation type="submission" date="2016-03" db="EMBL/GenBank/DDBJ databases">
        <title>Niastella vici sp. nov., isolated from farmland soil.</title>
        <authorList>
            <person name="Chen L."/>
            <person name="Wang D."/>
            <person name="Yang S."/>
            <person name="Wang G."/>
        </authorList>
    </citation>
    <scope>NUCLEOTIDE SEQUENCE [LARGE SCALE GENOMIC DNA]</scope>
    <source>
        <strain evidence="10 11">DJ57</strain>
    </source>
</reference>
<dbReference type="InterPro" id="IPR036942">
    <property type="entry name" value="Beta-barrel_TonB_sf"/>
</dbReference>
<sequence>MIGKPSSLKCLMAFFMLLNCTYLIAQERVVTGKVKDPSGNPLPGVNVNVWGTRISVTADVTGTFRLPVSSESSVLVFSFVGFLQKEQKVGTDSTFNITMAYDNADLDQVVVVGYGTSKRRDLTGSVYSVKPGQVTGTPTFNALEALQGRIPGMDIQRSSGGAGSGVSVQVRGIRTINGTDKGQTGAVSAPLYIIDGFQGGSISDLNPSDIESVEVLKDASATAIYGWMGANGVVIVTTKKGRERPRISYNGYYGVNGYTQYPKGRTGEDYVKLRREAYRTTIGNYPASDDVLFTDPYELANYKNNQWVDWYDLVNRNGIEQSHTASIQSGGDKTKVFFSTGYYKEEGMLRNNDFTRYNSRLNYDQRISNAFKAGLSTQVTYTNTNKRYDPLTQISSVGPLGIPYDSLGNINVFPQYSSPTLNNSKVSPLADERPGVYKDNTIRGSVMTNGYFEITPITGLSIRTNLGTTLTFSRQGMYYDSLAIRRKLSGLPNYAEQATIFNRFYAWENVITYSKKIADHSVTLTGITSYTRSDEDGNDANGIKLLLPSNQFYRLDGTELNSRLISSYLVRTTTMSYAGRLNYTYKGKYLLTASLRADGVSRLAAGHKWDYFPSAAVGWNLHQEEFMKDMYFVNNFKIRASYGVAGNATIPAYSTQNLIDPYSYGQGFGDVSAYQYRFATVTGTADLGWEKTATQNLGIDFAFFKSRVFGTIDAYKAKTSDVLLKRALPLSTGIDNIWQNVGETENKGIEAAISVVPVSTRDFRWTSTVTYTTAREKITKLIDGKDIYGSPIESKSLLLGRPVNSYYSYKKLGIWQNDEAAKAATVFVGATPFKPGDIKVADIDGNDTINTKDYTYLGANTPKWFAGWQNTFTYKGFELSVYMFARWGQMIEAKFMGRYNPSGLGNGPANFNYWTPENPTNDFPRPKKDAAIGSYTGYTALNYIDGSYLKVKTVTAAYTLPVAVTRKVYLEKLRIYATANNIFTQSKNKLLKNYDPERGGDENGPLSRQIVIGVNADF</sequence>
<dbReference type="InterPro" id="IPR037066">
    <property type="entry name" value="Plug_dom_sf"/>
</dbReference>
<dbReference type="InterPro" id="IPR023997">
    <property type="entry name" value="TonB-dep_OMP_SusC/RagA_CS"/>
</dbReference>
<organism evidence="10 11">
    <name type="scientific">Niastella vici</name>
    <dbReference type="NCBI Taxonomy" id="1703345"/>
    <lineage>
        <taxon>Bacteria</taxon>
        <taxon>Pseudomonadati</taxon>
        <taxon>Bacteroidota</taxon>
        <taxon>Chitinophagia</taxon>
        <taxon>Chitinophagales</taxon>
        <taxon>Chitinophagaceae</taxon>
        <taxon>Niastella</taxon>
    </lineage>
</organism>
<evidence type="ECO:0000313" key="10">
    <source>
        <dbReference type="EMBL" id="OQP66429.1"/>
    </source>
</evidence>
<dbReference type="Pfam" id="PF07715">
    <property type="entry name" value="Plug"/>
    <property type="match status" value="1"/>
</dbReference>
<dbReference type="GO" id="GO:0009279">
    <property type="term" value="C:cell outer membrane"/>
    <property type="evidence" value="ECO:0007669"/>
    <property type="project" value="UniProtKB-SubCell"/>
</dbReference>
<dbReference type="Proteomes" id="UP000192796">
    <property type="component" value="Unassembled WGS sequence"/>
</dbReference>
<keyword evidence="6 7" id="KW-0998">Cell outer membrane</keyword>
<keyword evidence="8" id="KW-0732">Signal</keyword>
<evidence type="ECO:0000256" key="3">
    <source>
        <dbReference type="ARBA" id="ARBA00022452"/>
    </source>
</evidence>
<dbReference type="InterPro" id="IPR039426">
    <property type="entry name" value="TonB-dep_rcpt-like"/>
</dbReference>
<dbReference type="PROSITE" id="PS52016">
    <property type="entry name" value="TONB_DEPENDENT_REC_3"/>
    <property type="match status" value="1"/>
</dbReference>
<evidence type="ECO:0000256" key="2">
    <source>
        <dbReference type="ARBA" id="ARBA00022448"/>
    </source>
</evidence>
<feature type="chain" id="PRO_5012122104" description="TonB-dependent receptor plug domain-containing protein" evidence="8">
    <location>
        <begin position="26"/>
        <end position="1018"/>
    </location>
</feature>
<dbReference type="Gene3D" id="2.60.40.1120">
    <property type="entry name" value="Carboxypeptidase-like, regulatory domain"/>
    <property type="match status" value="1"/>
</dbReference>
<evidence type="ECO:0000256" key="1">
    <source>
        <dbReference type="ARBA" id="ARBA00004571"/>
    </source>
</evidence>